<feature type="domain" description="Helix-turn-helix" evidence="1">
    <location>
        <begin position="40"/>
        <end position="87"/>
    </location>
</feature>
<dbReference type="STRING" id="288992.SAMN04488522_101273"/>
<protein>
    <submittedName>
        <fullName evidence="2">Helix-turn-helix domain-containing protein</fullName>
    </submittedName>
</protein>
<evidence type="ECO:0000313" key="2">
    <source>
        <dbReference type="EMBL" id="SHE46471.1"/>
    </source>
</evidence>
<dbReference type="PANTHER" id="PTHR34585">
    <property type="match status" value="1"/>
</dbReference>
<dbReference type="SUPFAM" id="SSF46955">
    <property type="entry name" value="Putative DNA-binding domain"/>
    <property type="match status" value="1"/>
</dbReference>
<dbReference type="EMBL" id="FQUQ01000001">
    <property type="protein sequence ID" value="SHE46471.1"/>
    <property type="molecule type" value="Genomic_DNA"/>
</dbReference>
<sequence length="89" mass="10772">MILRSILHVLRQILSLQTENTNRLLDQINSYKPIHAEEVWLHTEDVMHLFKKSEKTIYNWRRKGQLRYKIIGGTAYYLRSDIFQILNKE</sequence>
<name>A0A1M4TPT2_9SPHI</name>
<dbReference type="PANTHER" id="PTHR34585:SF22">
    <property type="entry name" value="HELIX-TURN-HELIX DOMAIN-CONTAINING PROTEIN"/>
    <property type="match status" value="1"/>
</dbReference>
<dbReference type="OrthoDB" id="1524679at2"/>
<reference evidence="3" key="1">
    <citation type="submission" date="2016-11" db="EMBL/GenBank/DDBJ databases">
        <authorList>
            <person name="Varghese N."/>
            <person name="Submissions S."/>
        </authorList>
    </citation>
    <scope>NUCLEOTIDE SEQUENCE [LARGE SCALE GENOMIC DNA]</scope>
    <source>
        <strain evidence="3">DSM 16990</strain>
    </source>
</reference>
<dbReference type="InterPro" id="IPR041657">
    <property type="entry name" value="HTH_17"/>
</dbReference>
<dbReference type="RefSeq" id="WP_073226426.1">
    <property type="nucleotide sequence ID" value="NZ_FQUQ01000001.1"/>
</dbReference>
<accession>A0A1M4TPT2</accession>
<keyword evidence="3" id="KW-1185">Reference proteome</keyword>
<organism evidence="2 3">
    <name type="scientific">Pedobacter caeni</name>
    <dbReference type="NCBI Taxonomy" id="288992"/>
    <lineage>
        <taxon>Bacteria</taxon>
        <taxon>Pseudomonadati</taxon>
        <taxon>Bacteroidota</taxon>
        <taxon>Sphingobacteriia</taxon>
        <taxon>Sphingobacteriales</taxon>
        <taxon>Sphingobacteriaceae</taxon>
        <taxon>Pedobacter</taxon>
    </lineage>
</organism>
<gene>
    <name evidence="2" type="ORF">SAMN04488522_101273</name>
</gene>
<dbReference type="Pfam" id="PF12728">
    <property type="entry name" value="HTH_17"/>
    <property type="match status" value="1"/>
</dbReference>
<evidence type="ECO:0000313" key="3">
    <source>
        <dbReference type="Proteomes" id="UP000184287"/>
    </source>
</evidence>
<dbReference type="Proteomes" id="UP000184287">
    <property type="component" value="Unassembled WGS sequence"/>
</dbReference>
<dbReference type="AlphaFoldDB" id="A0A1M4TPT2"/>
<evidence type="ECO:0000259" key="1">
    <source>
        <dbReference type="Pfam" id="PF12728"/>
    </source>
</evidence>
<proteinExistence type="predicted"/>
<dbReference type="InterPro" id="IPR009061">
    <property type="entry name" value="DNA-bd_dom_put_sf"/>
</dbReference>